<protein>
    <submittedName>
        <fullName evidence="2">Uncharacterized protein</fullName>
    </submittedName>
</protein>
<dbReference type="SUPFAM" id="SSF159941">
    <property type="entry name" value="MM3350-like"/>
    <property type="match status" value="1"/>
</dbReference>
<sequence length="303" mass="33176">MSPESTPDNVVSLASVRARGKGVPPPEREPRTVILQVSNVQADQEVHRHIGIKDSLHLVDLHEALDISFSLDPGNPSEGGPWWFTRGGQRVDPAVEINHHLRYSGDEITYHWGLWELRLRTLESYPRDRGTPEVLCVGGSGSFADGEFDLAAVNAALTGTEKIRSVLASTHAEIRELIRRSSIFDFVPLLQALDLRRASPLPEEVVAVCRALPLEDEQVSRDAFWVVVLALSCMSDEHLAAEVLEATMASLGWVDDDGSALSGRQIRGLCAASLMELAKIGAYGEDALAPVDRLDIYRELLGS</sequence>
<evidence type="ECO:0000313" key="2">
    <source>
        <dbReference type="EMBL" id="QGU06200.1"/>
    </source>
</evidence>
<name>A0A6B8W8A9_9CORY</name>
<gene>
    <name evidence="2" type="ORF">COCCU_01160</name>
</gene>
<keyword evidence="3" id="KW-1185">Reference proteome</keyword>
<dbReference type="EMBL" id="CP046455">
    <property type="protein sequence ID" value="QGU06200.1"/>
    <property type="molecule type" value="Genomic_DNA"/>
</dbReference>
<evidence type="ECO:0000256" key="1">
    <source>
        <dbReference type="SAM" id="MobiDB-lite"/>
    </source>
</evidence>
<proteinExistence type="predicted"/>
<dbReference type="AlphaFoldDB" id="A0A6B8W8A9"/>
<accession>A0A6B8W8A9</accession>
<dbReference type="KEGG" id="cok:COCCU_01160"/>
<feature type="region of interest" description="Disordered" evidence="1">
    <location>
        <begin position="1"/>
        <end position="29"/>
    </location>
</feature>
<dbReference type="RefSeq" id="WP_197088397.1">
    <property type="nucleotide sequence ID" value="NZ_CP046455.1"/>
</dbReference>
<dbReference type="Proteomes" id="UP000424462">
    <property type="component" value="Chromosome"/>
</dbReference>
<reference evidence="2 3" key="1">
    <citation type="submission" date="2019-11" db="EMBL/GenBank/DDBJ databases">
        <title>Complete genome sequence of Corynebacterium kalinowskii 1959, a novel Corynebacterium species isolated from soil of a small paddock in Vilsendorf, Germany.</title>
        <authorList>
            <person name="Schaffert L."/>
            <person name="Ruwe M."/>
            <person name="Milse J."/>
            <person name="Hanuschka K."/>
            <person name="Ortseifen V."/>
            <person name="Droste J."/>
            <person name="Brandt D."/>
            <person name="Schlueter L."/>
            <person name="Kutter Y."/>
            <person name="Vinke S."/>
            <person name="Viehoefer P."/>
            <person name="Jacob L."/>
            <person name="Luebke N.-C."/>
            <person name="Schulte-Berndt E."/>
            <person name="Hain C."/>
            <person name="Linder M."/>
            <person name="Schmidt P."/>
            <person name="Wollenschlaeger L."/>
            <person name="Luttermann T."/>
            <person name="Thieme E."/>
            <person name="Hassa J."/>
            <person name="Haak M."/>
            <person name="Wittchen M."/>
            <person name="Mentz A."/>
            <person name="Persicke M."/>
            <person name="Busche T."/>
            <person name="Ruckert C."/>
        </authorList>
    </citation>
    <scope>NUCLEOTIDE SEQUENCE [LARGE SCALE GENOMIC DNA]</scope>
    <source>
        <strain evidence="2 3">2039</strain>
    </source>
</reference>
<dbReference type="InterPro" id="IPR024047">
    <property type="entry name" value="MM3350-like_sf"/>
</dbReference>
<organism evidence="2 3">
    <name type="scientific">Corynebacterium occultum</name>
    <dbReference type="NCBI Taxonomy" id="2675219"/>
    <lineage>
        <taxon>Bacteria</taxon>
        <taxon>Bacillati</taxon>
        <taxon>Actinomycetota</taxon>
        <taxon>Actinomycetes</taxon>
        <taxon>Mycobacteriales</taxon>
        <taxon>Corynebacteriaceae</taxon>
        <taxon>Corynebacterium</taxon>
    </lineage>
</organism>
<evidence type="ECO:0000313" key="3">
    <source>
        <dbReference type="Proteomes" id="UP000424462"/>
    </source>
</evidence>